<dbReference type="Proteomes" id="UP000188603">
    <property type="component" value="Chromosome"/>
</dbReference>
<gene>
    <name evidence="1" type="ORF">B0W44_09005</name>
</gene>
<dbReference type="Pfam" id="PF07315">
    <property type="entry name" value="DUF1462"/>
    <property type="match status" value="1"/>
</dbReference>
<proteinExistence type="predicted"/>
<evidence type="ECO:0000313" key="1">
    <source>
        <dbReference type="EMBL" id="AQS55909.1"/>
    </source>
</evidence>
<dbReference type="RefSeq" id="WP_077719771.1">
    <property type="nucleotide sequence ID" value="NZ_CP019699.1"/>
</dbReference>
<reference evidence="1 2" key="1">
    <citation type="journal article" date="2015" name="Int. J. Syst. Evol. Microbiol.">
        <title>Novibacillus thermophilus gen. nov., sp. nov., a Gram-staining-negative and moderately thermophilic member of the family Thermoactinomycetaceae.</title>
        <authorList>
            <person name="Yang G."/>
            <person name="Chen J."/>
            <person name="Zhou S."/>
        </authorList>
    </citation>
    <scope>NUCLEOTIDE SEQUENCE [LARGE SCALE GENOMIC DNA]</scope>
    <source>
        <strain evidence="1 2">SG-1</strain>
    </source>
</reference>
<dbReference type="EMBL" id="CP019699">
    <property type="protein sequence ID" value="AQS55909.1"/>
    <property type="molecule type" value="Genomic_DNA"/>
</dbReference>
<accession>A0A1U9K769</accession>
<dbReference type="STRING" id="1471761.B0W44_09005"/>
<dbReference type="InterPro" id="IPR038218">
    <property type="entry name" value="YuzD-like_sp"/>
</dbReference>
<sequence>MTRRSKVVEVTVYGAQKLCPSCLNLPSSEETADWLEAALTRDYGDGVRVRYVDIDQPHNRHNQFVEAILADRYAYPLIVIGEEVVGEGNPRLNVIRRKLEEMGLERHA</sequence>
<keyword evidence="2" id="KW-1185">Reference proteome</keyword>
<evidence type="ECO:0000313" key="2">
    <source>
        <dbReference type="Proteomes" id="UP000188603"/>
    </source>
</evidence>
<dbReference type="SUPFAM" id="SSF52833">
    <property type="entry name" value="Thioredoxin-like"/>
    <property type="match status" value="1"/>
</dbReference>
<dbReference type="Gene3D" id="3.40.30.30">
    <property type="entry name" value="Hypothetical protein sa0798"/>
    <property type="match status" value="1"/>
</dbReference>
<organism evidence="1 2">
    <name type="scientific">Novibacillus thermophilus</name>
    <dbReference type="NCBI Taxonomy" id="1471761"/>
    <lineage>
        <taxon>Bacteria</taxon>
        <taxon>Bacillati</taxon>
        <taxon>Bacillota</taxon>
        <taxon>Bacilli</taxon>
        <taxon>Bacillales</taxon>
        <taxon>Thermoactinomycetaceae</taxon>
        <taxon>Novibacillus</taxon>
    </lineage>
</organism>
<dbReference type="KEGG" id="ntr:B0W44_09005"/>
<dbReference type="OrthoDB" id="2389679at2"/>
<protein>
    <recommendedName>
        <fullName evidence="3">Disulfide oxidoreductase</fullName>
    </recommendedName>
</protein>
<dbReference type="AlphaFoldDB" id="A0A1U9K769"/>
<dbReference type="InterPro" id="IPR009190">
    <property type="entry name" value="DUF1462"/>
</dbReference>
<dbReference type="InterPro" id="IPR036249">
    <property type="entry name" value="Thioredoxin-like_sf"/>
</dbReference>
<evidence type="ECO:0008006" key="3">
    <source>
        <dbReference type="Google" id="ProtNLM"/>
    </source>
</evidence>
<name>A0A1U9K769_9BACL</name>